<sequence>MHSPNSPAPEPDFVPGLELSRRFYTDAVRPLLEEAAPGVAHSAARVGSGSEVLGYDTPRSADHEWGPRLQVFLHRHDVPRHAARIRHILAEHLPKTFLGHPTNFAPAGEEDRDIRVMQATDGPVHHRVEVTGTATWFTDTLGFDPAQGITPADWLATPTQLLAEVTAGAVFHDGLHTLTPLRRALRWYPHDVWLYVLACQWQRVAQEEAFVGRCGEVGDELGSAVTAARLARDLMRLCLLMDRRYPPYGKWLGSAFARTAAGPRLFPVLTAALAATDRHAREQHLAHAYEIVAHQHNQLHLTDRVDPATRAYHSRPFQVLRADRFAEALTARITDPALKDLPPVGAVDQFADSTDVLTRPALARALTTTVQQTRRERRTPPLPSVPAPRHHRSSPRHPHARG</sequence>
<evidence type="ECO:0000256" key="1">
    <source>
        <dbReference type="SAM" id="MobiDB-lite"/>
    </source>
</evidence>
<dbReference type="EMBL" id="BAAAZY010000005">
    <property type="protein sequence ID" value="GAA4044387.1"/>
    <property type="molecule type" value="Genomic_DNA"/>
</dbReference>
<dbReference type="InterPro" id="IPR025117">
    <property type="entry name" value="DUF4037"/>
</dbReference>
<reference evidence="4" key="1">
    <citation type="journal article" date="2019" name="Int. J. Syst. Evol. Microbiol.">
        <title>The Global Catalogue of Microorganisms (GCM) 10K type strain sequencing project: providing services to taxonomists for standard genome sequencing and annotation.</title>
        <authorList>
            <consortium name="The Broad Institute Genomics Platform"/>
            <consortium name="The Broad Institute Genome Sequencing Center for Infectious Disease"/>
            <person name="Wu L."/>
            <person name="Ma J."/>
        </authorList>
    </citation>
    <scope>NUCLEOTIDE SEQUENCE [LARGE SCALE GENOMIC DNA]</scope>
    <source>
        <strain evidence="4">JCM 16925</strain>
    </source>
</reference>
<comment type="caution">
    <text evidence="3">The sequence shown here is derived from an EMBL/GenBank/DDBJ whole genome shotgun (WGS) entry which is preliminary data.</text>
</comment>
<proteinExistence type="predicted"/>
<dbReference type="Proteomes" id="UP001499984">
    <property type="component" value="Unassembled WGS sequence"/>
</dbReference>
<evidence type="ECO:0000313" key="4">
    <source>
        <dbReference type="Proteomes" id="UP001499984"/>
    </source>
</evidence>
<organism evidence="3 4">
    <name type="scientific">Streptomyces shaanxiensis</name>
    <dbReference type="NCBI Taxonomy" id="653357"/>
    <lineage>
        <taxon>Bacteria</taxon>
        <taxon>Bacillati</taxon>
        <taxon>Actinomycetota</taxon>
        <taxon>Actinomycetes</taxon>
        <taxon>Kitasatosporales</taxon>
        <taxon>Streptomycetaceae</taxon>
        <taxon>Streptomyces</taxon>
    </lineage>
</organism>
<accession>A0ABP7UIM6</accession>
<gene>
    <name evidence="3" type="ORF">GCM10022233_12240</name>
</gene>
<feature type="region of interest" description="Disordered" evidence="1">
    <location>
        <begin position="367"/>
        <end position="402"/>
    </location>
</feature>
<feature type="compositionally biased region" description="Basic residues" evidence="1">
    <location>
        <begin position="388"/>
        <end position="402"/>
    </location>
</feature>
<keyword evidence="4" id="KW-1185">Reference proteome</keyword>
<protein>
    <submittedName>
        <fullName evidence="3">DUF4037 domain-containing protein</fullName>
    </submittedName>
</protein>
<name>A0ABP7UIM6_9ACTN</name>
<feature type="domain" description="DUF4037" evidence="2">
    <location>
        <begin position="154"/>
        <end position="252"/>
    </location>
</feature>
<evidence type="ECO:0000313" key="3">
    <source>
        <dbReference type="EMBL" id="GAA4044387.1"/>
    </source>
</evidence>
<evidence type="ECO:0000259" key="2">
    <source>
        <dbReference type="Pfam" id="PF13228"/>
    </source>
</evidence>
<dbReference type="Pfam" id="PF13228">
    <property type="entry name" value="DUF4037"/>
    <property type="match status" value="1"/>
</dbReference>